<proteinExistence type="predicted"/>
<evidence type="ECO:0000313" key="2">
    <source>
        <dbReference type="EMBL" id="RED76113.1"/>
    </source>
</evidence>
<dbReference type="AlphaFoldDB" id="A0A3D9JPR5"/>
<accession>A0A3D9JPR5</accession>
<keyword evidence="1" id="KW-0472">Membrane</keyword>
<reference evidence="2 3" key="1">
    <citation type="submission" date="2018-07" db="EMBL/GenBank/DDBJ databases">
        <title>Genomic Encyclopedia of Type Strains, Phase III (KMG-III): the genomes of soil and plant-associated and newly described type strains.</title>
        <authorList>
            <person name="Whitman W."/>
        </authorList>
    </citation>
    <scope>NUCLEOTIDE SEQUENCE [LARGE SCALE GENOMIC DNA]</scope>
    <source>
        <strain evidence="2 3">CECT 7287</strain>
    </source>
</reference>
<name>A0A3D9JPR5_9BACL</name>
<evidence type="ECO:0000313" key="3">
    <source>
        <dbReference type="Proteomes" id="UP000256977"/>
    </source>
</evidence>
<keyword evidence="1" id="KW-0812">Transmembrane</keyword>
<comment type="caution">
    <text evidence="2">The sequence shown here is derived from an EMBL/GenBank/DDBJ whole genome shotgun (WGS) entry which is preliminary data.</text>
</comment>
<organism evidence="2 3">
    <name type="scientific">Cohnella phaseoli</name>
    <dbReference type="NCBI Taxonomy" id="456490"/>
    <lineage>
        <taxon>Bacteria</taxon>
        <taxon>Bacillati</taxon>
        <taxon>Bacillota</taxon>
        <taxon>Bacilli</taxon>
        <taxon>Bacillales</taxon>
        <taxon>Paenibacillaceae</taxon>
        <taxon>Cohnella</taxon>
    </lineage>
</organism>
<dbReference type="Proteomes" id="UP000256977">
    <property type="component" value="Unassembled WGS sequence"/>
</dbReference>
<protein>
    <submittedName>
        <fullName evidence="2">Uncharacterized protein</fullName>
    </submittedName>
</protein>
<sequence length="78" mass="7872">MTSSSGFSMRSAQNRGIQKEEAATFAKTTAGAEDSIVVSVCTPSYVGRGSVVAALATGAVVATLLVLLVKPEISGLVL</sequence>
<keyword evidence="3" id="KW-1185">Reference proteome</keyword>
<feature type="transmembrane region" description="Helical" evidence="1">
    <location>
        <begin position="51"/>
        <end position="69"/>
    </location>
</feature>
<keyword evidence="1" id="KW-1133">Transmembrane helix</keyword>
<gene>
    <name evidence="2" type="ORF">DFP98_113174</name>
</gene>
<dbReference type="EMBL" id="QRDZ01000013">
    <property type="protein sequence ID" value="RED76113.1"/>
    <property type="molecule type" value="Genomic_DNA"/>
</dbReference>
<evidence type="ECO:0000256" key="1">
    <source>
        <dbReference type="SAM" id="Phobius"/>
    </source>
</evidence>